<evidence type="ECO:0000313" key="2">
    <source>
        <dbReference type="Proteomes" id="UP000289857"/>
    </source>
</evidence>
<dbReference type="AlphaFoldDB" id="A0A4Q1KAI3"/>
<organism evidence="1 2">
    <name type="scientific">Flavobacterium stagni</name>
    <dbReference type="NCBI Taxonomy" id="2506421"/>
    <lineage>
        <taxon>Bacteria</taxon>
        <taxon>Pseudomonadati</taxon>
        <taxon>Bacteroidota</taxon>
        <taxon>Flavobacteriia</taxon>
        <taxon>Flavobacteriales</taxon>
        <taxon>Flavobacteriaceae</taxon>
        <taxon>Flavobacterium</taxon>
    </lineage>
</organism>
<name>A0A4Q1KAI3_9FLAO</name>
<comment type="caution">
    <text evidence="1">The sequence shown here is derived from an EMBL/GenBank/DDBJ whole genome shotgun (WGS) entry which is preliminary data.</text>
</comment>
<proteinExistence type="predicted"/>
<dbReference type="RefSeq" id="WP_129460757.1">
    <property type="nucleotide sequence ID" value="NZ_SBKN01000002.1"/>
</dbReference>
<sequence length="271" mass="31016">MKNLCILLLAFSSFGQTKFQILDSITRQPVSYANIWNEKQIIRNSDSLGNFEASIADKKPLKITAIGYQEKVFRTNQNPILLQPIPYLLDEVVIRKPKNTNPTVVSKSSRKGQALFVQYDARSVSVVKFIKGESTQKFLKSIAFYTQTSSNNRKIALIFYSVNEKGEPGELLNTETIVCNLKKGTKETRVDLVDYAIELPKEGIYVGLQHLLIEDNKKYSQDKNATSLSFFYEPGLYFSEETDIKDSWCFYDEKWKLYPTRSLNLGVELTD</sequence>
<reference evidence="2" key="1">
    <citation type="submission" date="2019-01" db="EMBL/GenBank/DDBJ databases">
        <title>Cytophagaceae bacterium strain CAR-16.</title>
        <authorList>
            <person name="Chen W.-M."/>
        </authorList>
    </citation>
    <scope>NUCLEOTIDE SEQUENCE [LARGE SCALE GENOMIC DNA]</scope>
    <source>
        <strain evidence="2">WWJ-16</strain>
    </source>
</reference>
<evidence type="ECO:0000313" key="1">
    <source>
        <dbReference type="EMBL" id="RXR23275.1"/>
    </source>
</evidence>
<accession>A0A4Q1KAI3</accession>
<evidence type="ECO:0008006" key="3">
    <source>
        <dbReference type="Google" id="ProtNLM"/>
    </source>
</evidence>
<protein>
    <recommendedName>
        <fullName evidence="3">Carboxypeptidase-like regulatory domain-containing protein</fullName>
    </recommendedName>
</protein>
<dbReference type="OrthoDB" id="1201225at2"/>
<dbReference type="EMBL" id="SBKN01000002">
    <property type="protein sequence ID" value="RXR23275.1"/>
    <property type="molecule type" value="Genomic_DNA"/>
</dbReference>
<gene>
    <name evidence="1" type="ORF">EQG61_04710</name>
</gene>
<keyword evidence="2" id="KW-1185">Reference proteome</keyword>
<dbReference type="Proteomes" id="UP000289857">
    <property type="component" value="Unassembled WGS sequence"/>
</dbReference>